<dbReference type="Proteomes" id="UP001236415">
    <property type="component" value="Chromosome"/>
</dbReference>
<dbReference type="NCBIfam" id="TIGR02896">
    <property type="entry name" value="spore_III_AF"/>
    <property type="match status" value="1"/>
</dbReference>
<proteinExistence type="predicted"/>
<dbReference type="RefSeq" id="WP_285743095.1">
    <property type="nucleotide sequence ID" value="NZ_CP127162.1"/>
</dbReference>
<sequence>MYKTEVDTVEWLSGWLRELILVVLLATFVDMLLPNRSMERYVKLVLSLLILLTLITPLINLLSSDPDARLKEALRDWTKDGGQIQAMTLDDILDEGEKLHKQQDLKAKEWAAKEVADQIKEQIERETELPVESVSVILGTEKKTDKSAELTSITSVKVTMGQSNEDRQITMSSENGPIEITPVDQNPISVRISDLTNEEAAPKERPYDSGEEAVSVMTGTEADQIMSLIEGQWQVDAKHIVILKPERNREL</sequence>
<evidence type="ECO:0000256" key="1">
    <source>
        <dbReference type="SAM" id="Phobius"/>
    </source>
</evidence>
<evidence type="ECO:0000313" key="2">
    <source>
        <dbReference type="EMBL" id="WIV18055.1"/>
    </source>
</evidence>
<keyword evidence="1" id="KW-0812">Transmembrane</keyword>
<accession>A0ABY8X4A6</accession>
<organism evidence="2 3">
    <name type="scientific">Paenibacillus polygoni</name>
    <dbReference type="NCBI Taxonomy" id="3050112"/>
    <lineage>
        <taxon>Bacteria</taxon>
        <taxon>Bacillati</taxon>
        <taxon>Bacillota</taxon>
        <taxon>Bacilli</taxon>
        <taxon>Bacillales</taxon>
        <taxon>Paenibacillaceae</taxon>
        <taxon>Paenibacillus</taxon>
    </lineage>
</organism>
<feature type="transmembrane region" description="Helical" evidence="1">
    <location>
        <begin position="12"/>
        <end position="32"/>
    </location>
</feature>
<gene>
    <name evidence="2" type="primary">spoIIIAF</name>
    <name evidence="2" type="ORF">QPK24_16770</name>
</gene>
<keyword evidence="1" id="KW-1133">Transmembrane helix</keyword>
<keyword evidence="1" id="KW-0472">Membrane</keyword>
<dbReference type="Pfam" id="PF09581">
    <property type="entry name" value="Spore_III_AF"/>
    <property type="match status" value="1"/>
</dbReference>
<dbReference type="EMBL" id="CP127162">
    <property type="protein sequence ID" value="WIV18055.1"/>
    <property type="molecule type" value="Genomic_DNA"/>
</dbReference>
<name>A0ABY8X4A6_9BACL</name>
<keyword evidence="3" id="KW-1185">Reference proteome</keyword>
<protein>
    <submittedName>
        <fullName evidence="2">Stage III sporulation protein AF</fullName>
    </submittedName>
</protein>
<dbReference type="InterPro" id="IPR014245">
    <property type="entry name" value="Spore_III_AF"/>
</dbReference>
<feature type="transmembrane region" description="Helical" evidence="1">
    <location>
        <begin position="44"/>
        <end position="62"/>
    </location>
</feature>
<evidence type="ECO:0000313" key="3">
    <source>
        <dbReference type="Proteomes" id="UP001236415"/>
    </source>
</evidence>
<reference evidence="2 3" key="1">
    <citation type="submission" date="2023-06" db="EMBL/GenBank/DDBJ databases">
        <title>Paenibacillus polygonum sp. nov., an endophytic bacterium, isolated from Polygonum lapathifolium L. in Nanji Wetland National Nature Reserve, South of Poyang Lake, Jiangxi Province, China.</title>
        <authorList>
            <person name="Yu Z."/>
        </authorList>
    </citation>
    <scope>NUCLEOTIDE SEQUENCE [LARGE SCALE GENOMIC DNA]</scope>
    <source>
        <strain evidence="2 3">C31</strain>
    </source>
</reference>